<protein>
    <submittedName>
        <fullName evidence="2">Uncharacterized protein</fullName>
    </submittedName>
</protein>
<proteinExistence type="predicted"/>
<sequence>MLRASPLPLRCRSGESESGESESGESESGESESGESESGESESGEMEAVGLKALHRTNIQKSAFNCVSLSEVLDRGSSHTFFRVFPALAPPAALAVGNHSSHSEPEFSATAATVSHKLKPRQPQRSQRPRTRQPRRSHPLESIEYEGLNRAYQRYKPLWATEPMEVVGSDKEENEVFNAHKGLLAGLINWPAGVCSVNMKGRSLGTATYWARTKSRSSKEVTTWRLFNACDSNKAMWQPQHFSTHPHTSEFRQPQSRPAAERAS</sequence>
<gene>
    <name evidence="2" type="ORF">B0T21DRAFT_353586</name>
</gene>
<evidence type="ECO:0000256" key="1">
    <source>
        <dbReference type="SAM" id="MobiDB-lite"/>
    </source>
</evidence>
<feature type="compositionally biased region" description="Acidic residues" evidence="1">
    <location>
        <begin position="17"/>
        <end position="45"/>
    </location>
</feature>
<feature type="region of interest" description="Disordered" evidence="1">
    <location>
        <begin position="95"/>
        <end position="142"/>
    </location>
</feature>
<feature type="compositionally biased region" description="Basic residues" evidence="1">
    <location>
        <begin position="116"/>
        <end position="137"/>
    </location>
</feature>
<dbReference type="AlphaFoldDB" id="A0AA39ZRT1"/>
<organism evidence="2 3">
    <name type="scientific">Apiosordaria backusii</name>
    <dbReference type="NCBI Taxonomy" id="314023"/>
    <lineage>
        <taxon>Eukaryota</taxon>
        <taxon>Fungi</taxon>
        <taxon>Dikarya</taxon>
        <taxon>Ascomycota</taxon>
        <taxon>Pezizomycotina</taxon>
        <taxon>Sordariomycetes</taxon>
        <taxon>Sordariomycetidae</taxon>
        <taxon>Sordariales</taxon>
        <taxon>Lasiosphaeriaceae</taxon>
        <taxon>Apiosordaria</taxon>
    </lineage>
</organism>
<keyword evidence="3" id="KW-1185">Reference proteome</keyword>
<evidence type="ECO:0000313" key="2">
    <source>
        <dbReference type="EMBL" id="KAK0702482.1"/>
    </source>
</evidence>
<feature type="region of interest" description="Disordered" evidence="1">
    <location>
        <begin position="1"/>
        <end position="47"/>
    </location>
</feature>
<comment type="caution">
    <text evidence="2">The sequence shown here is derived from an EMBL/GenBank/DDBJ whole genome shotgun (WGS) entry which is preliminary data.</text>
</comment>
<dbReference type="Proteomes" id="UP001172159">
    <property type="component" value="Unassembled WGS sequence"/>
</dbReference>
<reference evidence="2" key="1">
    <citation type="submission" date="2023-06" db="EMBL/GenBank/DDBJ databases">
        <title>Genome-scale phylogeny and comparative genomics of the fungal order Sordariales.</title>
        <authorList>
            <consortium name="Lawrence Berkeley National Laboratory"/>
            <person name="Hensen N."/>
            <person name="Bonometti L."/>
            <person name="Westerberg I."/>
            <person name="Brannstrom I.O."/>
            <person name="Guillou S."/>
            <person name="Cros-Aarteil S."/>
            <person name="Calhoun S."/>
            <person name="Haridas S."/>
            <person name="Kuo A."/>
            <person name="Mondo S."/>
            <person name="Pangilinan J."/>
            <person name="Riley R."/>
            <person name="Labutti K."/>
            <person name="Andreopoulos B."/>
            <person name="Lipzen A."/>
            <person name="Chen C."/>
            <person name="Yanf M."/>
            <person name="Daum C."/>
            <person name="Ng V."/>
            <person name="Clum A."/>
            <person name="Steindorff A."/>
            <person name="Ohm R."/>
            <person name="Martin F."/>
            <person name="Silar P."/>
            <person name="Natvig D."/>
            <person name="Lalanne C."/>
            <person name="Gautier V."/>
            <person name="Ament-Velasquez S.L."/>
            <person name="Kruys A."/>
            <person name="Hutchinson M.I."/>
            <person name="Powell A.J."/>
            <person name="Barry K."/>
            <person name="Miller A.N."/>
            <person name="Grigoriev I.V."/>
            <person name="Debuchy R."/>
            <person name="Gladieux P."/>
            <person name="Thoren M.H."/>
            <person name="Johannesson H."/>
        </authorList>
    </citation>
    <scope>NUCLEOTIDE SEQUENCE</scope>
    <source>
        <strain evidence="2">CBS 540.89</strain>
    </source>
</reference>
<accession>A0AA39ZRT1</accession>
<feature type="region of interest" description="Disordered" evidence="1">
    <location>
        <begin position="239"/>
        <end position="264"/>
    </location>
</feature>
<feature type="compositionally biased region" description="Polar residues" evidence="1">
    <location>
        <begin position="240"/>
        <end position="256"/>
    </location>
</feature>
<evidence type="ECO:0000313" key="3">
    <source>
        <dbReference type="Proteomes" id="UP001172159"/>
    </source>
</evidence>
<dbReference type="EMBL" id="JAUKTV010000026">
    <property type="protein sequence ID" value="KAK0702482.1"/>
    <property type="molecule type" value="Genomic_DNA"/>
</dbReference>
<name>A0AA39ZRT1_9PEZI</name>